<dbReference type="PANTHER" id="PTHR13789">
    <property type="entry name" value="MONOOXYGENASE"/>
    <property type="match status" value="1"/>
</dbReference>
<dbReference type="PRINTS" id="PR00420">
    <property type="entry name" value="RNGMNOXGNASE"/>
</dbReference>
<dbReference type="SUPFAM" id="SSF51905">
    <property type="entry name" value="FAD/NAD(P)-binding domain"/>
    <property type="match status" value="1"/>
</dbReference>
<evidence type="ECO:0000256" key="2">
    <source>
        <dbReference type="ARBA" id="ARBA00022630"/>
    </source>
</evidence>
<evidence type="ECO:0000256" key="5">
    <source>
        <dbReference type="ARBA" id="ARBA00023033"/>
    </source>
</evidence>
<dbReference type="InterPro" id="IPR010451">
    <property type="entry name" value="Acetoacetate_decarboxylase"/>
</dbReference>
<evidence type="ECO:0000256" key="1">
    <source>
        <dbReference type="ARBA" id="ARBA00007992"/>
    </source>
</evidence>
<keyword evidence="3" id="KW-0274">FAD</keyword>
<dbReference type="GO" id="GO:0071949">
    <property type="term" value="F:FAD binding"/>
    <property type="evidence" value="ECO:0007669"/>
    <property type="project" value="InterPro"/>
</dbReference>
<dbReference type="GO" id="GO:0004497">
    <property type="term" value="F:monooxygenase activity"/>
    <property type="evidence" value="ECO:0007669"/>
    <property type="project" value="UniProtKB-KW"/>
</dbReference>
<dbReference type="EMBL" id="NAJO01000007">
    <property type="protein sequence ID" value="OQO11384.1"/>
    <property type="molecule type" value="Genomic_DNA"/>
</dbReference>
<dbReference type="STRING" id="1507870.A0A1V8TJA8"/>
<feature type="region of interest" description="Disordered" evidence="6">
    <location>
        <begin position="1"/>
        <end position="22"/>
    </location>
</feature>
<dbReference type="OrthoDB" id="1047367at2759"/>
<evidence type="ECO:0000313" key="8">
    <source>
        <dbReference type="EMBL" id="OQO11384.1"/>
    </source>
</evidence>
<reference evidence="9" key="1">
    <citation type="submission" date="2017-03" db="EMBL/GenBank/DDBJ databases">
        <title>Genomes of endolithic fungi from Antarctica.</title>
        <authorList>
            <person name="Coleine C."/>
            <person name="Masonjones S."/>
            <person name="Stajich J.E."/>
        </authorList>
    </citation>
    <scope>NUCLEOTIDE SEQUENCE [LARGE SCALE GENOMIC DNA]</scope>
    <source>
        <strain evidence="9">CCFEE 5527</strain>
    </source>
</reference>
<evidence type="ECO:0000256" key="4">
    <source>
        <dbReference type="ARBA" id="ARBA00023002"/>
    </source>
</evidence>
<dbReference type="InterPro" id="IPR036188">
    <property type="entry name" value="FAD/NAD-bd_sf"/>
</dbReference>
<dbReference type="InParanoid" id="A0A1V8TJA8"/>
<accession>A0A1V8TJA8</accession>
<dbReference type="InterPro" id="IPR002938">
    <property type="entry name" value="FAD-bd"/>
</dbReference>
<dbReference type="Gene3D" id="2.40.400.10">
    <property type="entry name" value="Acetoacetate decarboxylase-like"/>
    <property type="match status" value="1"/>
</dbReference>
<dbReference type="SUPFAM" id="SSF160104">
    <property type="entry name" value="Acetoacetate decarboxylase-like"/>
    <property type="match status" value="1"/>
</dbReference>
<dbReference type="Proteomes" id="UP000192596">
    <property type="component" value="Unassembled WGS sequence"/>
</dbReference>
<dbReference type="Gene3D" id="3.50.50.60">
    <property type="entry name" value="FAD/NAD(P)-binding domain"/>
    <property type="match status" value="1"/>
</dbReference>
<dbReference type="InterPro" id="IPR023375">
    <property type="entry name" value="ADC_dom_sf"/>
</dbReference>
<proteinExistence type="inferred from homology"/>
<dbReference type="Pfam" id="PF06314">
    <property type="entry name" value="ADC"/>
    <property type="match status" value="1"/>
</dbReference>
<evidence type="ECO:0000259" key="7">
    <source>
        <dbReference type="Pfam" id="PF01494"/>
    </source>
</evidence>
<comment type="caution">
    <text evidence="8">The sequence shown here is derived from an EMBL/GenBank/DDBJ whole genome shotgun (WGS) entry which is preliminary data.</text>
</comment>
<dbReference type="SUPFAM" id="SSF54373">
    <property type="entry name" value="FAD-linked reductases, C-terminal domain"/>
    <property type="match status" value="1"/>
</dbReference>
<evidence type="ECO:0000256" key="6">
    <source>
        <dbReference type="SAM" id="MobiDB-lite"/>
    </source>
</evidence>
<dbReference type="AlphaFoldDB" id="A0A1V8TJA8"/>
<sequence>MATNGTANGSTPSTANGNASNGTSNTSPLHILIAGAGIGGLTAALALRQEGHRVTLFERSQLARETGAAIHLAPNSNGILRRLGIFAEKFGSNTCDFITEYDKDSNLVRKIPVGRMAGMWANPWLLAHRVQLHEQLKKAATSAEGKGEPAVLKVGVKVVDFDVENATLTLDGGEVIKGDVLLGADGVHSVARGKINTEIKPFPCEQNAFRFLLPKETALAVPGFEKFLKDEGELAFWYGLKRRVVFYPTSNNTLLNFVCMHPAAESNASAAGADWDQGASVETLVKCYDGFDPVLVELLKKADPKTLKVWPLLDMDELPIWHKGRLALLGDAAHPFLPHQGQGAGVAIEDGAAIACVLPLGTPREEIPERLALYDKIRHFRATEIQRVSRVLGMDQKDHGVDHQAFTAYNFGHDEFDNARQKFREYQWAKNPQVYQRMPTAFGPMPGPRQDHLGRPQNGKESTFVTTSIKFKTTRTALQTLFPPGCEGYSFLSPAGVATASFSHTTLDGMDWLGGKGYDHLGLYIHGVKYTKSDGKVVSGTYMPVLFENLADPIITGRDELGMPKIYSTIEAERSGDSVTIKAGWQGTQWGSFSISGLSSSESQLSQGGSAVSGEQDAGLIVHRYIPSVGRESKGKAESDYAVFTPTGEEDVKAEISSVKASQTAELKLDAGDWKSLPTLHHIIERLAELPVLAIISAKVVEGKGVPDVSHARPV</sequence>
<dbReference type="PANTHER" id="PTHR13789:SF261">
    <property type="entry name" value="HYDROXYLASE, PUTATIVE (AFU_ORTHOLOGUE AFUA_7G00590)-RELATED"/>
    <property type="match status" value="1"/>
</dbReference>
<name>A0A1V8TJA8_9PEZI</name>
<comment type="similarity">
    <text evidence="1">Belongs to the paxM FAD-dependent monooxygenase family.</text>
</comment>
<keyword evidence="9" id="KW-1185">Reference proteome</keyword>
<keyword evidence="2" id="KW-0285">Flavoprotein</keyword>
<feature type="compositionally biased region" description="Low complexity" evidence="6">
    <location>
        <begin position="13"/>
        <end position="22"/>
    </location>
</feature>
<organism evidence="8 9">
    <name type="scientific">Cryoendolithus antarcticus</name>
    <dbReference type="NCBI Taxonomy" id="1507870"/>
    <lineage>
        <taxon>Eukaryota</taxon>
        <taxon>Fungi</taxon>
        <taxon>Dikarya</taxon>
        <taxon>Ascomycota</taxon>
        <taxon>Pezizomycotina</taxon>
        <taxon>Dothideomycetes</taxon>
        <taxon>Dothideomycetidae</taxon>
        <taxon>Cladosporiales</taxon>
        <taxon>Cladosporiaceae</taxon>
        <taxon>Cryoendolithus</taxon>
    </lineage>
</organism>
<protein>
    <recommendedName>
        <fullName evidence="7">FAD-binding domain-containing protein</fullName>
    </recommendedName>
</protein>
<keyword evidence="4" id="KW-0560">Oxidoreductase</keyword>
<gene>
    <name evidence="8" type="ORF">B0A48_05640</name>
</gene>
<feature type="domain" description="FAD-binding" evidence="7">
    <location>
        <begin position="31"/>
        <end position="386"/>
    </location>
</feature>
<evidence type="ECO:0000256" key="3">
    <source>
        <dbReference type="ARBA" id="ARBA00022827"/>
    </source>
</evidence>
<keyword evidence="5" id="KW-0503">Monooxygenase</keyword>
<dbReference type="InterPro" id="IPR050493">
    <property type="entry name" value="FAD-dep_Monooxygenase_BioMet"/>
</dbReference>
<evidence type="ECO:0000313" key="9">
    <source>
        <dbReference type="Proteomes" id="UP000192596"/>
    </source>
</evidence>
<dbReference type="Pfam" id="PF01494">
    <property type="entry name" value="FAD_binding_3"/>
    <property type="match status" value="1"/>
</dbReference>
<dbReference type="GO" id="GO:0016829">
    <property type="term" value="F:lyase activity"/>
    <property type="evidence" value="ECO:0007669"/>
    <property type="project" value="InterPro"/>
</dbReference>
<feature type="compositionally biased region" description="Polar residues" evidence="6">
    <location>
        <begin position="1"/>
        <end position="12"/>
    </location>
</feature>